<dbReference type="EMBL" id="CP001700">
    <property type="protein sequence ID" value="ACU73714.1"/>
    <property type="molecule type" value="Genomic_DNA"/>
</dbReference>
<organism evidence="3 4">
    <name type="scientific">Catenulispora acidiphila (strain DSM 44928 / JCM 14897 / NBRC 102108 / NRRL B-24433 / ID139908)</name>
    <dbReference type="NCBI Taxonomy" id="479433"/>
    <lineage>
        <taxon>Bacteria</taxon>
        <taxon>Bacillati</taxon>
        <taxon>Actinomycetota</taxon>
        <taxon>Actinomycetes</taxon>
        <taxon>Catenulisporales</taxon>
        <taxon>Catenulisporaceae</taxon>
        <taxon>Catenulispora</taxon>
    </lineage>
</organism>
<dbReference type="KEGG" id="cai:Caci_4853"/>
<dbReference type="RefSeq" id="WP_015793443.1">
    <property type="nucleotide sequence ID" value="NC_013131.1"/>
</dbReference>
<evidence type="ECO:0000313" key="4">
    <source>
        <dbReference type="Proteomes" id="UP000000851"/>
    </source>
</evidence>
<gene>
    <name evidence="3" type="ordered locus">Caci_4853</name>
</gene>
<dbReference type="STRING" id="479433.Caci_4853"/>
<evidence type="ECO:0000259" key="2">
    <source>
        <dbReference type="Pfam" id="PF00296"/>
    </source>
</evidence>
<accession>C7Q1I5</accession>
<evidence type="ECO:0000313" key="3">
    <source>
        <dbReference type="EMBL" id="ACU73714.1"/>
    </source>
</evidence>
<sequence length="321" mass="35059">MTTFGCLLSCEEFTPEQLIEQAQLAERAGFTRLAVSDHYHPWIDAQGNSPFVWSVIGALSQVTRLPVMTMVTCPGIRIHPAVTAQAAATAGVMCGGGFTLGVGTGEALNEHVTGGRWPRFDVRAEMLEEAVEVIRALFTGENVNHRGRHYTVENARLYTVPESAPPICMSGLGPKAARLAGRIADGLITMKPQPDLVKEFRQACPDDKAKRVIGGMKACWDRDRDRAVEIALERWPSDQLPGEINRILPTPRHFEQASQLVTAEMVASGIACGSDAEDHVARLRKYVDAGFDEIYLNPVGPGYRGFFDFYGSEVLPEMGSA</sequence>
<keyword evidence="1" id="KW-0560">Oxidoreductase</keyword>
<dbReference type="Proteomes" id="UP000000851">
    <property type="component" value="Chromosome"/>
</dbReference>
<dbReference type="PANTHER" id="PTHR43244">
    <property type="match status" value="1"/>
</dbReference>
<dbReference type="InParanoid" id="C7Q1I5"/>
<dbReference type="Gene3D" id="3.20.20.30">
    <property type="entry name" value="Luciferase-like domain"/>
    <property type="match status" value="1"/>
</dbReference>
<dbReference type="SUPFAM" id="SSF51679">
    <property type="entry name" value="Bacterial luciferase-like"/>
    <property type="match status" value="1"/>
</dbReference>
<feature type="domain" description="Luciferase-like" evidence="2">
    <location>
        <begin position="9"/>
        <end position="293"/>
    </location>
</feature>
<dbReference type="AlphaFoldDB" id="C7Q1I5"/>
<dbReference type="InterPro" id="IPR019945">
    <property type="entry name" value="F420_G6P_DH-rel"/>
</dbReference>
<evidence type="ECO:0000256" key="1">
    <source>
        <dbReference type="ARBA" id="ARBA00023002"/>
    </source>
</evidence>
<protein>
    <submittedName>
        <fullName evidence="3">Luciferase-like monooxygenase</fullName>
    </submittedName>
</protein>
<dbReference type="HOGENOM" id="CLU_027853_4_0_11"/>
<dbReference type="eggNOG" id="COG2141">
    <property type="taxonomic scope" value="Bacteria"/>
</dbReference>
<dbReference type="OrthoDB" id="180193at2"/>
<dbReference type="CDD" id="cd01097">
    <property type="entry name" value="Tetrahydromethanopterin_reductase"/>
    <property type="match status" value="1"/>
</dbReference>
<dbReference type="Pfam" id="PF00296">
    <property type="entry name" value="Bac_luciferase"/>
    <property type="match status" value="1"/>
</dbReference>
<keyword evidence="3" id="KW-0503">Monooxygenase</keyword>
<dbReference type="InterPro" id="IPR036661">
    <property type="entry name" value="Luciferase-like_sf"/>
</dbReference>
<dbReference type="GO" id="GO:0016705">
    <property type="term" value="F:oxidoreductase activity, acting on paired donors, with incorporation or reduction of molecular oxygen"/>
    <property type="evidence" value="ECO:0007669"/>
    <property type="project" value="InterPro"/>
</dbReference>
<dbReference type="InterPro" id="IPR050564">
    <property type="entry name" value="F420-G6PD/mer"/>
</dbReference>
<dbReference type="PANTHER" id="PTHR43244:SF1">
    <property type="entry name" value="5,10-METHYLENETETRAHYDROMETHANOPTERIN REDUCTASE"/>
    <property type="match status" value="1"/>
</dbReference>
<dbReference type="InterPro" id="IPR011251">
    <property type="entry name" value="Luciferase-like_dom"/>
</dbReference>
<dbReference type="GO" id="GO:0004497">
    <property type="term" value="F:monooxygenase activity"/>
    <property type="evidence" value="ECO:0007669"/>
    <property type="project" value="UniProtKB-KW"/>
</dbReference>
<reference evidence="3 4" key="1">
    <citation type="journal article" date="2009" name="Stand. Genomic Sci.">
        <title>Complete genome sequence of Catenulispora acidiphila type strain (ID 139908).</title>
        <authorList>
            <person name="Copeland A."/>
            <person name="Lapidus A."/>
            <person name="Glavina Del Rio T."/>
            <person name="Nolan M."/>
            <person name="Lucas S."/>
            <person name="Chen F."/>
            <person name="Tice H."/>
            <person name="Cheng J.F."/>
            <person name="Bruce D."/>
            <person name="Goodwin L."/>
            <person name="Pitluck S."/>
            <person name="Mikhailova N."/>
            <person name="Pati A."/>
            <person name="Ivanova N."/>
            <person name="Mavromatis K."/>
            <person name="Chen A."/>
            <person name="Palaniappan K."/>
            <person name="Chain P."/>
            <person name="Land M."/>
            <person name="Hauser L."/>
            <person name="Chang Y.J."/>
            <person name="Jeffries C.D."/>
            <person name="Chertkov O."/>
            <person name="Brettin T."/>
            <person name="Detter J.C."/>
            <person name="Han C."/>
            <person name="Ali Z."/>
            <person name="Tindall B.J."/>
            <person name="Goker M."/>
            <person name="Bristow J."/>
            <person name="Eisen J.A."/>
            <person name="Markowitz V."/>
            <person name="Hugenholtz P."/>
            <person name="Kyrpides N.C."/>
            <person name="Klenk H.P."/>
        </authorList>
    </citation>
    <scope>NUCLEOTIDE SEQUENCE [LARGE SCALE GENOMIC DNA]</scope>
    <source>
        <strain evidence="4">DSM 44928 / JCM 14897 / NBRC 102108 / NRRL B-24433 / ID139908</strain>
    </source>
</reference>
<name>C7Q1I5_CATAD</name>
<keyword evidence="4" id="KW-1185">Reference proteome</keyword>
<proteinExistence type="predicted"/>
<dbReference type="NCBIfam" id="TIGR03557">
    <property type="entry name" value="F420_G6P_family"/>
    <property type="match status" value="1"/>
</dbReference>